<organism evidence="2 3">
    <name type="scientific">Vescimonas fastidiosa</name>
    <dbReference type="NCBI Taxonomy" id="2714353"/>
    <lineage>
        <taxon>Bacteria</taxon>
        <taxon>Bacillati</taxon>
        <taxon>Bacillota</taxon>
        <taxon>Clostridia</taxon>
        <taxon>Eubacteriales</taxon>
        <taxon>Oscillospiraceae</taxon>
        <taxon>Vescimonas</taxon>
    </lineage>
</organism>
<dbReference type="AlphaFoldDB" id="A0A810PUI5"/>
<proteinExistence type="predicted"/>
<evidence type="ECO:0000313" key="3">
    <source>
        <dbReference type="Proteomes" id="UP000681343"/>
    </source>
</evidence>
<dbReference type="InterPro" id="IPR036866">
    <property type="entry name" value="RibonucZ/Hydroxyglut_hydro"/>
</dbReference>
<dbReference type="PANTHER" id="PTHR43546">
    <property type="entry name" value="UPF0173 METAL-DEPENDENT HYDROLASE MJ1163-RELATED"/>
    <property type="match status" value="1"/>
</dbReference>
<dbReference type="InterPro" id="IPR001279">
    <property type="entry name" value="Metallo-B-lactamas"/>
</dbReference>
<dbReference type="EMBL" id="AP023416">
    <property type="protein sequence ID" value="BCK79430.1"/>
    <property type="molecule type" value="Genomic_DNA"/>
</dbReference>
<dbReference type="KEGG" id="vfa:MM35RIKEN_16220"/>
<dbReference type="RefSeq" id="WP_212821013.1">
    <property type="nucleotide sequence ID" value="NZ_AP023416.1"/>
</dbReference>
<dbReference type="PANTHER" id="PTHR43546:SF8">
    <property type="entry name" value="METALLO-BETA-LACTAMASE DOMAIN-CONTAINING PROTEIN"/>
    <property type="match status" value="1"/>
</dbReference>
<dbReference type="InterPro" id="IPR050114">
    <property type="entry name" value="UPF0173_UPF0282_UlaG_hydrolase"/>
</dbReference>
<dbReference type="Gene3D" id="3.60.15.10">
    <property type="entry name" value="Ribonuclease Z/Hydroxyacylglutathione hydrolase-like"/>
    <property type="match status" value="1"/>
</dbReference>
<feature type="domain" description="Metallo-beta-lactamase" evidence="1">
    <location>
        <begin position="12"/>
        <end position="215"/>
    </location>
</feature>
<dbReference type="Pfam" id="PF12706">
    <property type="entry name" value="Lactamase_B_2"/>
    <property type="match status" value="1"/>
</dbReference>
<reference evidence="2" key="1">
    <citation type="submission" date="2020-09" db="EMBL/GenBank/DDBJ databases">
        <title>New species isolated from human feces.</title>
        <authorList>
            <person name="Kitahara M."/>
            <person name="Shigeno Y."/>
            <person name="Shime M."/>
            <person name="Matsumoto Y."/>
            <person name="Nakamura S."/>
            <person name="Motooka D."/>
            <person name="Fukuoka S."/>
            <person name="Nishikawa H."/>
            <person name="Benno Y."/>
        </authorList>
    </citation>
    <scope>NUCLEOTIDE SEQUENCE</scope>
    <source>
        <strain evidence="2">MM35</strain>
        <plasmid evidence="2">pMM35_01</plasmid>
    </source>
</reference>
<evidence type="ECO:0000259" key="1">
    <source>
        <dbReference type="SMART" id="SM00849"/>
    </source>
</evidence>
<dbReference type="SMART" id="SM00849">
    <property type="entry name" value="Lactamase_B"/>
    <property type="match status" value="1"/>
</dbReference>
<protein>
    <recommendedName>
        <fullName evidence="1">Metallo-beta-lactamase domain-containing protein</fullName>
    </recommendedName>
</protein>
<sequence length="256" mass="29789">MDRYPIRVTLLANAGVLIRYRDTALLLDGLFGRKDNPFSLLPPGCREAMLQGRPPFERLDYLLFTHYHPDHFDPEMVRALLERRRVKGLFYPKDESPAVQKLSRWLRQEGIPCVPLCRDTDRAAIQIEPDISVQAFMVPHLGEEYRSVPHVCYLLTFDGRRVLFTADSDYLHEDFSRLADTPLYAVFLNPLFYQAYYNTRLFHGHFDTDTLCVYHVPFPEDDGMHMQDMARRMPRGAADSGLRVLPLTEPMQQIEL</sequence>
<name>A0A810PUI5_9FIRM</name>
<dbReference type="Proteomes" id="UP000681343">
    <property type="component" value="Plasmid pMM35_01"/>
</dbReference>
<keyword evidence="2" id="KW-0614">Plasmid</keyword>
<evidence type="ECO:0000313" key="2">
    <source>
        <dbReference type="EMBL" id="BCK79430.1"/>
    </source>
</evidence>
<gene>
    <name evidence="2" type="ORF">MM35RIKEN_16220</name>
</gene>
<accession>A0A810PUI5</accession>
<keyword evidence="3" id="KW-1185">Reference proteome</keyword>
<geneLocation type="plasmid" evidence="2 3">
    <name>pMM35_01</name>
</geneLocation>
<dbReference type="SUPFAM" id="SSF56281">
    <property type="entry name" value="Metallo-hydrolase/oxidoreductase"/>
    <property type="match status" value="1"/>
</dbReference>